<dbReference type="Proteomes" id="UP001420932">
    <property type="component" value="Unassembled WGS sequence"/>
</dbReference>
<evidence type="ECO:0000313" key="2">
    <source>
        <dbReference type="EMBL" id="KAK9093198.1"/>
    </source>
</evidence>
<sequence>MDSVQGDVELVRTISAFSKGANHSGQVHVDPRGLPQLGYTDSAYLCRAHECVVGGKGVGRGEAEAGCRRKCGWCWRERGGNSEEFGQRDQPAVENEERELTERRRCGARRAEAMCELRQQRDRPAEAVEVVCAELRQGCADRPAGVRGAAAGERGAAAPGHKTSQRRRMRRRLN</sequence>
<gene>
    <name evidence="2" type="ORF">Syun_028109</name>
</gene>
<dbReference type="EMBL" id="JBBNAF010000012">
    <property type="protein sequence ID" value="KAK9093198.1"/>
    <property type="molecule type" value="Genomic_DNA"/>
</dbReference>
<proteinExistence type="predicted"/>
<dbReference type="AlphaFoldDB" id="A0AAP0EMB9"/>
<evidence type="ECO:0000313" key="3">
    <source>
        <dbReference type="Proteomes" id="UP001420932"/>
    </source>
</evidence>
<organism evidence="2 3">
    <name type="scientific">Stephania yunnanensis</name>
    <dbReference type="NCBI Taxonomy" id="152371"/>
    <lineage>
        <taxon>Eukaryota</taxon>
        <taxon>Viridiplantae</taxon>
        <taxon>Streptophyta</taxon>
        <taxon>Embryophyta</taxon>
        <taxon>Tracheophyta</taxon>
        <taxon>Spermatophyta</taxon>
        <taxon>Magnoliopsida</taxon>
        <taxon>Ranunculales</taxon>
        <taxon>Menispermaceae</taxon>
        <taxon>Menispermoideae</taxon>
        <taxon>Cissampelideae</taxon>
        <taxon>Stephania</taxon>
    </lineage>
</organism>
<protein>
    <submittedName>
        <fullName evidence="2">Uncharacterized protein</fullName>
    </submittedName>
</protein>
<keyword evidence="3" id="KW-1185">Reference proteome</keyword>
<comment type="caution">
    <text evidence="2">The sequence shown here is derived from an EMBL/GenBank/DDBJ whole genome shotgun (WGS) entry which is preliminary data.</text>
</comment>
<name>A0AAP0EMB9_9MAGN</name>
<evidence type="ECO:0000256" key="1">
    <source>
        <dbReference type="SAM" id="MobiDB-lite"/>
    </source>
</evidence>
<accession>A0AAP0EMB9</accession>
<reference evidence="2 3" key="1">
    <citation type="submission" date="2024-01" db="EMBL/GenBank/DDBJ databases">
        <title>Genome assemblies of Stephania.</title>
        <authorList>
            <person name="Yang L."/>
        </authorList>
    </citation>
    <scope>NUCLEOTIDE SEQUENCE [LARGE SCALE GENOMIC DNA]</scope>
    <source>
        <strain evidence="2">YNDBR</strain>
        <tissue evidence="2">Leaf</tissue>
    </source>
</reference>
<feature type="compositionally biased region" description="Low complexity" evidence="1">
    <location>
        <begin position="144"/>
        <end position="160"/>
    </location>
</feature>
<feature type="region of interest" description="Disordered" evidence="1">
    <location>
        <begin position="144"/>
        <end position="174"/>
    </location>
</feature>
<feature type="compositionally biased region" description="Basic residues" evidence="1">
    <location>
        <begin position="163"/>
        <end position="174"/>
    </location>
</feature>